<dbReference type="GO" id="GO:0005886">
    <property type="term" value="C:plasma membrane"/>
    <property type="evidence" value="ECO:0007669"/>
    <property type="project" value="TreeGrafter"/>
</dbReference>
<feature type="transmembrane region" description="Helical" evidence="1">
    <location>
        <begin position="335"/>
        <end position="351"/>
    </location>
</feature>
<proteinExistence type="predicted"/>
<feature type="transmembrane region" description="Helical" evidence="1">
    <location>
        <begin position="859"/>
        <end position="879"/>
    </location>
</feature>
<dbReference type="PRINTS" id="PR00702">
    <property type="entry name" value="ACRIFLAVINRP"/>
</dbReference>
<dbReference type="EMBL" id="RXFM01000042">
    <property type="protein sequence ID" value="RST66499.1"/>
    <property type="molecule type" value="Genomic_DNA"/>
</dbReference>
<keyword evidence="1" id="KW-0472">Membrane</keyword>
<gene>
    <name evidence="2" type="ORF">EIC27_03585</name>
</gene>
<feature type="transmembrane region" description="Helical" evidence="1">
    <location>
        <begin position="1006"/>
        <end position="1028"/>
    </location>
</feature>
<dbReference type="InterPro" id="IPR001036">
    <property type="entry name" value="Acrflvin-R"/>
</dbReference>
<comment type="caution">
    <text evidence="2">The sequence shown here is derived from an EMBL/GenBank/DDBJ whole genome shotgun (WGS) entry which is preliminary data.</text>
</comment>
<dbReference type="PANTHER" id="PTHR32063">
    <property type="match status" value="1"/>
</dbReference>
<protein>
    <submittedName>
        <fullName evidence="2">Efflux RND transporter permease subunit</fullName>
    </submittedName>
</protein>
<dbReference type="OrthoDB" id="9798415at2"/>
<evidence type="ECO:0000313" key="2">
    <source>
        <dbReference type="EMBL" id="RST66499.1"/>
    </source>
</evidence>
<feature type="transmembrane region" description="Helical" evidence="1">
    <location>
        <begin position="531"/>
        <end position="549"/>
    </location>
</feature>
<dbReference type="Gene3D" id="3.30.70.1320">
    <property type="entry name" value="Multidrug efflux transporter AcrB pore domain like"/>
    <property type="match status" value="1"/>
</dbReference>
<feature type="transmembrane region" description="Helical" evidence="1">
    <location>
        <begin position="358"/>
        <end position="377"/>
    </location>
</feature>
<accession>A0A429XKD7</accession>
<keyword evidence="3" id="KW-1185">Reference proteome</keyword>
<reference evidence="3" key="1">
    <citation type="submission" date="2018-11" db="EMBL/GenBank/DDBJ databases">
        <title>Phylogenetic, genomic, and biogeographic characterization of a novel and ubiquitous marine invertebrate-associated Rickettsiales parasite, Candidatus Marinoinvertebrata rohwerii, gen. nov., sp. nov.</title>
        <authorList>
            <person name="Klinges J.G."/>
            <person name="Rosales S.M."/>
            <person name="Mcminds R."/>
            <person name="Shaver E.C."/>
            <person name="Shantz A."/>
            <person name="Peters E.C."/>
            <person name="Burkepile D.E."/>
            <person name="Silliman B.R."/>
            <person name="Vega Thurber R.L."/>
        </authorList>
    </citation>
    <scope>NUCLEOTIDE SEQUENCE [LARGE SCALE GENOMIC DNA]</scope>
    <source>
        <strain evidence="3">a_cerv_44</strain>
    </source>
</reference>
<name>A0A429XKD7_9RICK</name>
<dbReference type="Gene3D" id="3.30.70.1430">
    <property type="entry name" value="Multidrug efflux transporter AcrB pore domain"/>
    <property type="match status" value="2"/>
</dbReference>
<dbReference type="Pfam" id="PF00873">
    <property type="entry name" value="ACR_tran"/>
    <property type="match status" value="1"/>
</dbReference>
<dbReference type="Proteomes" id="UP000279470">
    <property type="component" value="Unassembled WGS sequence"/>
</dbReference>
<keyword evidence="1" id="KW-1133">Transmembrane helix</keyword>
<dbReference type="SUPFAM" id="SSF82866">
    <property type="entry name" value="Multidrug efflux transporter AcrB transmembrane domain"/>
    <property type="match status" value="2"/>
</dbReference>
<evidence type="ECO:0000313" key="3">
    <source>
        <dbReference type="Proteomes" id="UP000279470"/>
    </source>
</evidence>
<dbReference type="InterPro" id="IPR027463">
    <property type="entry name" value="AcrB_DN_DC_subdom"/>
</dbReference>
<feature type="transmembrane region" description="Helical" evidence="1">
    <location>
        <begin position="962"/>
        <end position="986"/>
    </location>
</feature>
<evidence type="ECO:0000256" key="1">
    <source>
        <dbReference type="SAM" id="Phobius"/>
    </source>
</evidence>
<dbReference type="PANTHER" id="PTHR32063:SF0">
    <property type="entry name" value="SWARMING MOTILITY PROTEIN SWRC"/>
    <property type="match status" value="1"/>
</dbReference>
<dbReference type="SUPFAM" id="SSF82693">
    <property type="entry name" value="Multidrug efflux transporter AcrB pore domain, PN1, PN2, PC1 and PC2 subdomains"/>
    <property type="match status" value="2"/>
</dbReference>
<dbReference type="GO" id="GO:0042910">
    <property type="term" value="F:xenobiotic transmembrane transporter activity"/>
    <property type="evidence" value="ECO:0007669"/>
    <property type="project" value="TreeGrafter"/>
</dbReference>
<feature type="transmembrane region" description="Helical" evidence="1">
    <location>
        <begin position="12"/>
        <end position="30"/>
    </location>
</feature>
<feature type="transmembrane region" description="Helical" evidence="1">
    <location>
        <begin position="383"/>
        <end position="407"/>
    </location>
</feature>
<dbReference type="Gene3D" id="1.20.1640.10">
    <property type="entry name" value="Multidrug efflux transporter AcrB transmembrane domain"/>
    <property type="match status" value="2"/>
</dbReference>
<dbReference type="SUPFAM" id="SSF82714">
    <property type="entry name" value="Multidrug efflux transporter AcrB TolC docking domain, DN and DC subdomains"/>
    <property type="match status" value="2"/>
</dbReference>
<feature type="transmembrane region" description="Helical" evidence="1">
    <location>
        <begin position="886"/>
        <end position="905"/>
    </location>
</feature>
<dbReference type="AlphaFoldDB" id="A0A429XKD7"/>
<organism evidence="2 3">
    <name type="scientific">Candidatus Aquarickettsia rohweri</name>
    <dbReference type="NCBI Taxonomy" id="2602574"/>
    <lineage>
        <taxon>Bacteria</taxon>
        <taxon>Pseudomonadati</taxon>
        <taxon>Pseudomonadota</taxon>
        <taxon>Alphaproteobacteria</taxon>
        <taxon>Rickettsiales</taxon>
        <taxon>Candidatus Midichloriaceae</taxon>
        <taxon>Candidatus Aquarickettsia</taxon>
    </lineage>
</organism>
<dbReference type="Gene3D" id="3.30.2090.10">
    <property type="entry name" value="Multidrug efflux transporter AcrB TolC docking domain, DN and DC subdomains"/>
    <property type="match status" value="2"/>
</dbReference>
<feature type="transmembrane region" description="Helical" evidence="1">
    <location>
        <begin position="428"/>
        <end position="453"/>
    </location>
</feature>
<keyword evidence="1" id="KW-0812">Transmembrane</keyword>
<dbReference type="RefSeq" id="WP_126044773.1">
    <property type="nucleotide sequence ID" value="NZ_RXFM01000042.1"/>
</dbReference>
<feature type="transmembrane region" description="Helical" evidence="1">
    <location>
        <begin position="911"/>
        <end position="933"/>
    </location>
</feature>
<feature type="transmembrane region" description="Helical" evidence="1">
    <location>
        <begin position="459"/>
        <end position="478"/>
    </location>
</feature>
<dbReference type="Gene3D" id="3.30.70.1440">
    <property type="entry name" value="Multidrug efflux transporter AcrB pore domain"/>
    <property type="match status" value="1"/>
</dbReference>
<sequence length="1038" mass="116377">MENIIEAFTLRKRATILFLIVLTICGYFSYTSIPKEDNPNVKIPMIYTVITHQGISPTDSKKLILRPMEMALRSISGIKQLKSYAFEGSGVILIEFHAGFDSDKALRDVRAKINDTEHELPKDTDKPVIKEINLSLFPVLNIILTGNIPQDSLISIARDLRDKVENVQDVLSVDISGDREDIVEVIINPETLNYYGFNLSQIKQMIAENNSLIAVGKVKNEGGSFSVKIPSTVESVNELNDFPIFSYKNKVIKLKDIAVIKKTYKDPEYIARVNGTSAIVLEVTKRTGANIISTISQVKDVVKNQQKYLPNNLKIIYSQDQSENIKSMVDDLENGILLAVILVTIVVIFSVGGRSALLIALSIPSSFLIGILVLEISGLTLNIVVLFSLILTVGIIVDDAIVVSEYADRKIIEGMCINKAFVHSAVRMFWPILTSTLVKVVVFMPLLFWPGVIGQFMKYMPITVIIILTNSILFALFFQPSMGPLFGKPKKFDLKIINSMKAAEEGDIHNLEGLSKRYHNLLKSVLNRPKTFIASSFLLLISVYVFFGISGTGVEFFPKIEPENAVIAIKTGIDLSLEERDKITKSVEQKILNMTSDIKVFYSKSGNFDRDDSLPKNTIGTIQLELADWKNRRKADIIFKDIKARVSDIKGIDIEILAQQNGPSQVKPITINFTFRDFDKVPKFVNKVRLAMEKMGGFKEVEDTNSTPGIDWKIDINRELAAIFKLNAIDIGNNLLLFTDGLKLSSFRPDYADDEVDIVLRLDPKNRNINEMNQLNIINKDNQKIPITNFANIKATDRINKITRVDRENVITIKSDVEKGVLVDDKIKELQEWLSKNSEEGIDYQFKGETEDQKEASSFLGKAFSLALIMMFMIMLIQFNSFYHTIVVMSAVFLSTVGVLLGLIVTWQPFGVVMCGIGIIALSGIVLNNNILYIDTYQHLRKNGHDVKDSIIRAGIQRVRPILLTASTAILGLLPMIFGLTINFFTREISYDAPSSQWWRQLSTSIAGGLAFATILTLFFTPCLLLIGKKFDPFINKK</sequence>